<dbReference type="KEGG" id="acm:AciX9_3663"/>
<feature type="chain" id="PRO_5003233714" evidence="1">
    <location>
        <begin position="35"/>
        <end position="187"/>
    </location>
</feature>
<feature type="signal peptide" evidence="1">
    <location>
        <begin position="1"/>
        <end position="34"/>
    </location>
</feature>
<keyword evidence="1" id="KW-0732">Signal</keyword>
<evidence type="ECO:0000313" key="3">
    <source>
        <dbReference type="Proteomes" id="UP000000343"/>
    </source>
</evidence>
<organism evidence="3">
    <name type="scientific">Granulicella tundricola (strain ATCC BAA-1859 / DSM 23138 / MP5ACTX9)</name>
    <dbReference type="NCBI Taxonomy" id="1198114"/>
    <lineage>
        <taxon>Bacteria</taxon>
        <taxon>Pseudomonadati</taxon>
        <taxon>Acidobacteriota</taxon>
        <taxon>Terriglobia</taxon>
        <taxon>Terriglobales</taxon>
        <taxon>Acidobacteriaceae</taxon>
        <taxon>Granulicella</taxon>
    </lineage>
</organism>
<dbReference type="STRING" id="1198114.AciX9_3663"/>
<dbReference type="EMBL" id="CP002480">
    <property type="protein sequence ID" value="ADW70664.1"/>
    <property type="molecule type" value="Genomic_DNA"/>
</dbReference>
<accession>E8X5N7</accession>
<evidence type="ECO:0000313" key="2">
    <source>
        <dbReference type="EMBL" id="ADW70664.1"/>
    </source>
</evidence>
<sequence>MKGFQYGRVPRKAAGLWFGVGLAGTLFAVCGAQAAGHGPVRVKGTKPPLVLRQYGRVTYLEGSGLKLALTHPGVRPQGLNAPFGAAQVFAKPGHVLIFTDSFASNPGNVQGECGASETGERYLHVLALGQPKETLSVLVESCWLNMVPAHAPKWDAAAGTVTVDLLSNDKGPLHSVYRVGADGAVKH</sequence>
<reference evidence="3" key="1">
    <citation type="submission" date="2011-01" db="EMBL/GenBank/DDBJ databases">
        <title>Complete sequence of chromosome of Acidobacterium sp. MP5ACTX9.</title>
        <authorList>
            <consortium name="US DOE Joint Genome Institute"/>
            <person name="Lucas S."/>
            <person name="Copeland A."/>
            <person name="Lapidus A."/>
            <person name="Cheng J.-F."/>
            <person name="Goodwin L."/>
            <person name="Pitluck S."/>
            <person name="Teshima H."/>
            <person name="Detter J.C."/>
            <person name="Han C."/>
            <person name="Tapia R."/>
            <person name="Land M."/>
            <person name="Hauser L."/>
            <person name="Kyrpides N."/>
            <person name="Ivanova N."/>
            <person name="Ovchinnikova G."/>
            <person name="Pagani I."/>
            <person name="Rawat S.R."/>
            <person name="Mannisto M."/>
            <person name="Haggblom M.M."/>
            <person name="Woyke T."/>
        </authorList>
    </citation>
    <scope>NUCLEOTIDE SEQUENCE [LARGE SCALE GENOMIC DNA]</scope>
    <source>
        <strain evidence="3">MP5ACTX9</strain>
    </source>
</reference>
<name>E8X5N7_GRATM</name>
<dbReference type="Proteomes" id="UP000000343">
    <property type="component" value="Chromosome"/>
</dbReference>
<dbReference type="RefSeq" id="WP_013581973.1">
    <property type="nucleotide sequence ID" value="NC_015064.1"/>
</dbReference>
<keyword evidence="3" id="KW-1185">Reference proteome</keyword>
<dbReference type="HOGENOM" id="CLU_1445782_0_0_0"/>
<dbReference type="PaxDb" id="1198114-AciX9_3663"/>
<dbReference type="AlphaFoldDB" id="E8X5N7"/>
<gene>
    <name evidence="2" type="ordered locus">AciX9_3663</name>
</gene>
<protein>
    <submittedName>
        <fullName evidence="2">Uncharacterized protein</fullName>
    </submittedName>
</protein>
<evidence type="ECO:0000256" key="1">
    <source>
        <dbReference type="SAM" id="SignalP"/>
    </source>
</evidence>
<proteinExistence type="predicted"/>